<reference evidence="5" key="1">
    <citation type="journal article" date="2017" name="Genome Biol.">
        <title>Comparative genomics reveals high biological diversity and specific adaptations in the industrially and medically important fungal genus Aspergillus.</title>
        <authorList>
            <person name="de Vries R.P."/>
            <person name="Riley R."/>
            <person name="Wiebenga A."/>
            <person name="Aguilar-Osorio G."/>
            <person name="Amillis S."/>
            <person name="Uchima C.A."/>
            <person name="Anderluh G."/>
            <person name="Asadollahi M."/>
            <person name="Askin M."/>
            <person name="Barry K."/>
            <person name="Battaglia E."/>
            <person name="Bayram O."/>
            <person name="Benocci T."/>
            <person name="Braus-Stromeyer S.A."/>
            <person name="Caldana C."/>
            <person name="Canovas D."/>
            <person name="Cerqueira G.C."/>
            <person name="Chen F."/>
            <person name="Chen W."/>
            <person name="Choi C."/>
            <person name="Clum A."/>
            <person name="Dos Santos R.A."/>
            <person name="Damasio A.R."/>
            <person name="Diallinas G."/>
            <person name="Emri T."/>
            <person name="Fekete E."/>
            <person name="Flipphi M."/>
            <person name="Freyberg S."/>
            <person name="Gallo A."/>
            <person name="Gournas C."/>
            <person name="Habgood R."/>
            <person name="Hainaut M."/>
            <person name="Harispe M.L."/>
            <person name="Henrissat B."/>
            <person name="Hilden K.S."/>
            <person name="Hope R."/>
            <person name="Hossain A."/>
            <person name="Karabika E."/>
            <person name="Karaffa L."/>
            <person name="Karanyi Z."/>
            <person name="Krasevec N."/>
            <person name="Kuo A."/>
            <person name="Kusch H."/>
            <person name="LaButti K."/>
            <person name="Lagendijk E.L."/>
            <person name="Lapidus A."/>
            <person name="Levasseur A."/>
            <person name="Lindquist E."/>
            <person name="Lipzen A."/>
            <person name="Logrieco A.F."/>
            <person name="MacCabe A."/>
            <person name="Maekelae M.R."/>
            <person name="Malavazi I."/>
            <person name="Melin P."/>
            <person name="Meyer V."/>
            <person name="Mielnichuk N."/>
            <person name="Miskei M."/>
            <person name="Molnar A.P."/>
            <person name="Mule G."/>
            <person name="Ngan C.Y."/>
            <person name="Orejas M."/>
            <person name="Orosz E."/>
            <person name="Ouedraogo J.P."/>
            <person name="Overkamp K.M."/>
            <person name="Park H.-S."/>
            <person name="Perrone G."/>
            <person name="Piumi F."/>
            <person name="Punt P.J."/>
            <person name="Ram A.F."/>
            <person name="Ramon A."/>
            <person name="Rauscher S."/>
            <person name="Record E."/>
            <person name="Riano-Pachon D.M."/>
            <person name="Robert V."/>
            <person name="Roehrig J."/>
            <person name="Ruller R."/>
            <person name="Salamov A."/>
            <person name="Salih N.S."/>
            <person name="Samson R.A."/>
            <person name="Sandor E."/>
            <person name="Sanguinetti M."/>
            <person name="Schuetze T."/>
            <person name="Sepcic K."/>
            <person name="Shelest E."/>
            <person name="Sherlock G."/>
            <person name="Sophianopoulou V."/>
            <person name="Squina F.M."/>
            <person name="Sun H."/>
            <person name="Susca A."/>
            <person name="Todd R.B."/>
            <person name="Tsang A."/>
            <person name="Unkles S.E."/>
            <person name="van de Wiele N."/>
            <person name="van Rossen-Uffink D."/>
            <person name="Oliveira J.V."/>
            <person name="Vesth T.C."/>
            <person name="Visser J."/>
            <person name="Yu J.-H."/>
            <person name="Zhou M."/>
            <person name="Andersen M.R."/>
            <person name="Archer D.B."/>
            <person name="Baker S.E."/>
            <person name="Benoit I."/>
            <person name="Brakhage A.A."/>
            <person name="Braus G.H."/>
            <person name="Fischer R."/>
            <person name="Frisvad J.C."/>
            <person name="Goldman G.H."/>
            <person name="Houbraken J."/>
            <person name="Oakley B."/>
            <person name="Pocsi I."/>
            <person name="Scazzocchio C."/>
            <person name="Seiboth B."/>
            <person name="vanKuyk P.A."/>
            <person name="Wortman J."/>
            <person name="Dyer P.S."/>
            <person name="Grigoriev I.V."/>
        </authorList>
    </citation>
    <scope>NUCLEOTIDE SEQUENCE [LARGE SCALE GENOMIC DNA]</scope>
    <source>
        <strain evidence="5">CBS 516.65</strain>
    </source>
</reference>
<dbReference type="PANTHER" id="PTHR11739">
    <property type="entry name" value="CITRATE SYNTHASE"/>
    <property type="match status" value="1"/>
</dbReference>
<dbReference type="VEuPathDB" id="FungiDB:ASPGLDRAFT_121863"/>
<gene>
    <name evidence="4" type="ORF">ASPGLDRAFT_121863</name>
</gene>
<name>A0A1L9VR27_ASPGL</name>
<dbReference type="PRINTS" id="PR00143">
    <property type="entry name" value="CITRTSNTHASE"/>
</dbReference>
<dbReference type="GeneID" id="34456533"/>
<evidence type="ECO:0000256" key="2">
    <source>
        <dbReference type="ARBA" id="ARBA00022679"/>
    </source>
</evidence>
<comment type="similarity">
    <text evidence="1 3">Belongs to the citrate synthase family.</text>
</comment>
<evidence type="ECO:0000256" key="1">
    <source>
        <dbReference type="ARBA" id="ARBA00010566"/>
    </source>
</evidence>
<dbReference type="InterPro" id="IPR016143">
    <property type="entry name" value="Citrate_synth-like_sm_a-sub"/>
</dbReference>
<dbReference type="Gene3D" id="1.10.230.10">
    <property type="entry name" value="Cytochrome P450-Terp, domain 2"/>
    <property type="match status" value="1"/>
</dbReference>
<dbReference type="EMBL" id="KV878892">
    <property type="protein sequence ID" value="OJJ86352.1"/>
    <property type="molecule type" value="Genomic_DNA"/>
</dbReference>
<dbReference type="Proteomes" id="UP000184300">
    <property type="component" value="Unassembled WGS sequence"/>
</dbReference>
<proteinExistence type="inferred from homology"/>
<dbReference type="STRING" id="1160497.A0A1L9VR27"/>
<dbReference type="SUPFAM" id="SSF48256">
    <property type="entry name" value="Citrate synthase"/>
    <property type="match status" value="1"/>
</dbReference>
<dbReference type="PANTHER" id="PTHR11739:SF4">
    <property type="entry name" value="CITRATE SYNTHASE, PEROXISOMAL"/>
    <property type="match status" value="1"/>
</dbReference>
<evidence type="ECO:0000313" key="5">
    <source>
        <dbReference type="Proteomes" id="UP000184300"/>
    </source>
</evidence>
<dbReference type="GO" id="GO:0046912">
    <property type="term" value="F:acyltransferase activity, acyl groups converted into alkyl on transfer"/>
    <property type="evidence" value="ECO:0007669"/>
    <property type="project" value="InterPro"/>
</dbReference>
<organism evidence="4 5">
    <name type="scientific">Aspergillus glaucus CBS 516.65</name>
    <dbReference type="NCBI Taxonomy" id="1160497"/>
    <lineage>
        <taxon>Eukaryota</taxon>
        <taxon>Fungi</taxon>
        <taxon>Dikarya</taxon>
        <taxon>Ascomycota</taxon>
        <taxon>Pezizomycotina</taxon>
        <taxon>Eurotiomycetes</taxon>
        <taxon>Eurotiomycetidae</taxon>
        <taxon>Eurotiales</taxon>
        <taxon>Aspergillaceae</taxon>
        <taxon>Aspergillus</taxon>
        <taxon>Aspergillus subgen. Aspergillus</taxon>
    </lineage>
</organism>
<dbReference type="InterPro" id="IPR016142">
    <property type="entry name" value="Citrate_synth-like_lrg_a-sub"/>
</dbReference>
<dbReference type="InterPro" id="IPR002020">
    <property type="entry name" value="Citrate_synthase"/>
</dbReference>
<evidence type="ECO:0000256" key="3">
    <source>
        <dbReference type="RuleBase" id="RU000441"/>
    </source>
</evidence>
<accession>A0A1L9VR27</accession>
<sequence length="441" mass="48463">MSDGTLSIKDSRTGRDYEIPIRDNAILATSLKQIKGPAETANPADKVAGGLRCYDPGLKNTAPIKSSLTWIDGEKGVLLFQGYSIEQLWDCDFEDILHLMLRGDLPSLSQREGFRQRIANAMRDIPQSVVDVVRSFPRSSPMMPVVMAGLSCYVGNQPDSIPANRGGNIYHGNGNQVDAGIIRTVAAFAVVVGLAASHLKGTSFCLPSRDRTFYENLFVMMGHVDPSTGEPNHTQLSCFRHFGALSVDHGLSNSTLTLLVTASTLPDPTSALISALASAYGPLHFGASESAFRVMTELGSPDRVPALIKEVKQGKRRLFGYGHRSYKTVDPRIRPIQKLLQMLDAQSNPLFAVAQEIDRVASQDEYFVSRGLKANADLYGQFFYTAMGWPPSFIPLMMIIHRLPGLMGHWRNAMLSEIMVYRPPHLYVGPVEKRAPLSAKL</sequence>
<dbReference type="OrthoDB" id="435022at2759"/>
<keyword evidence="2 3" id="KW-0808">Transferase</keyword>
<dbReference type="Pfam" id="PF00285">
    <property type="entry name" value="Citrate_synt"/>
    <property type="match status" value="1"/>
</dbReference>
<dbReference type="RefSeq" id="XP_022403041.1">
    <property type="nucleotide sequence ID" value="XM_022540272.1"/>
</dbReference>
<dbReference type="Gene3D" id="1.10.580.10">
    <property type="entry name" value="Citrate Synthase, domain 1"/>
    <property type="match status" value="1"/>
</dbReference>
<protein>
    <recommendedName>
        <fullName evidence="3">Citrate synthase</fullName>
    </recommendedName>
</protein>
<evidence type="ECO:0000313" key="4">
    <source>
        <dbReference type="EMBL" id="OJJ86352.1"/>
    </source>
</evidence>
<dbReference type="GO" id="GO:0005759">
    <property type="term" value="C:mitochondrial matrix"/>
    <property type="evidence" value="ECO:0007669"/>
    <property type="project" value="TreeGrafter"/>
</dbReference>
<dbReference type="GO" id="GO:0006099">
    <property type="term" value="P:tricarboxylic acid cycle"/>
    <property type="evidence" value="ECO:0007669"/>
    <property type="project" value="TreeGrafter"/>
</dbReference>
<dbReference type="AlphaFoldDB" id="A0A1L9VR27"/>
<dbReference type="InterPro" id="IPR036969">
    <property type="entry name" value="Citrate_synthase_sf"/>
</dbReference>
<dbReference type="GO" id="GO:0005975">
    <property type="term" value="P:carbohydrate metabolic process"/>
    <property type="evidence" value="ECO:0007669"/>
    <property type="project" value="TreeGrafter"/>
</dbReference>
<keyword evidence="5" id="KW-1185">Reference proteome</keyword>